<evidence type="ECO:0000313" key="2">
    <source>
        <dbReference type="EMBL" id="ATY30932.1"/>
    </source>
</evidence>
<sequence>MDTMQLAKPLRAALAFRRKTRIRSALNTVKTWPGMKVVDIGCGVDGRSFRAHADPSWRVTGIDRTGEEVRPDHPNFTFARGSACDLSIFADKSFDLAVSVGMLEHITEPDAFAAACSEIRRVATQWLVIVPWRYAPVEPHYPLPFFGAWPERAQIAGARLFNIGGQRRHLAHDPGFLRRQTVWRTTAEYAAAFPGCRVRLSGMAETLSIAPAFPRPAPIGMSAMPR</sequence>
<dbReference type="Proteomes" id="UP000229081">
    <property type="component" value="Chromosome"/>
</dbReference>
<dbReference type="InterPro" id="IPR029063">
    <property type="entry name" value="SAM-dependent_MTases_sf"/>
</dbReference>
<organism evidence="2 3">
    <name type="scientific">Sphingomonas psychrotolerans</name>
    <dbReference type="NCBI Taxonomy" id="1327635"/>
    <lineage>
        <taxon>Bacteria</taxon>
        <taxon>Pseudomonadati</taxon>
        <taxon>Pseudomonadota</taxon>
        <taxon>Alphaproteobacteria</taxon>
        <taxon>Sphingomonadales</taxon>
        <taxon>Sphingomonadaceae</taxon>
        <taxon>Sphingomonas</taxon>
    </lineage>
</organism>
<dbReference type="GO" id="GO:0008757">
    <property type="term" value="F:S-adenosylmethionine-dependent methyltransferase activity"/>
    <property type="evidence" value="ECO:0007669"/>
    <property type="project" value="InterPro"/>
</dbReference>
<dbReference type="Pfam" id="PF08241">
    <property type="entry name" value="Methyltransf_11"/>
    <property type="match status" value="1"/>
</dbReference>
<dbReference type="Gene3D" id="3.40.50.150">
    <property type="entry name" value="Vaccinia Virus protein VP39"/>
    <property type="match status" value="1"/>
</dbReference>
<evidence type="ECO:0000313" key="3">
    <source>
        <dbReference type="Proteomes" id="UP000229081"/>
    </source>
</evidence>
<dbReference type="KEGG" id="sphc:CVN68_02125"/>
<dbReference type="SUPFAM" id="SSF53335">
    <property type="entry name" value="S-adenosyl-L-methionine-dependent methyltransferases"/>
    <property type="match status" value="1"/>
</dbReference>
<feature type="domain" description="Methyltransferase type 11" evidence="1">
    <location>
        <begin position="38"/>
        <end position="122"/>
    </location>
</feature>
<keyword evidence="3" id="KW-1185">Reference proteome</keyword>
<dbReference type="InterPro" id="IPR013216">
    <property type="entry name" value="Methyltransf_11"/>
</dbReference>
<gene>
    <name evidence="2" type="ORF">CVN68_02125</name>
</gene>
<accession>A0A2K8MAM3</accession>
<protein>
    <recommendedName>
        <fullName evidence="1">Methyltransferase type 11 domain-containing protein</fullName>
    </recommendedName>
</protein>
<dbReference type="AlphaFoldDB" id="A0A2K8MAM3"/>
<reference evidence="2 3" key="1">
    <citation type="submission" date="2017-11" db="EMBL/GenBank/DDBJ databases">
        <title>Complete genome sequence of Sphingomonas sp. Strain Cra20, a psychrotolerant potential plant growth promoting rhizobacteria.</title>
        <authorList>
            <person name="Luo Y."/>
        </authorList>
    </citation>
    <scope>NUCLEOTIDE SEQUENCE [LARGE SCALE GENOMIC DNA]</scope>
    <source>
        <strain evidence="2 3">Cra20</strain>
    </source>
</reference>
<evidence type="ECO:0000259" key="1">
    <source>
        <dbReference type="Pfam" id="PF08241"/>
    </source>
</evidence>
<dbReference type="EMBL" id="CP024923">
    <property type="protein sequence ID" value="ATY30932.1"/>
    <property type="molecule type" value="Genomic_DNA"/>
</dbReference>
<name>A0A2K8MAM3_9SPHN</name>
<proteinExistence type="predicted"/>
<dbReference type="CDD" id="cd02440">
    <property type="entry name" value="AdoMet_MTases"/>
    <property type="match status" value="1"/>
</dbReference>